<dbReference type="Proteomes" id="UP000811619">
    <property type="component" value="Unassembled WGS sequence"/>
</dbReference>
<name>A0A8K0J4G8_9HYPO</name>
<dbReference type="EMBL" id="SRPY01000533">
    <property type="protein sequence ID" value="KAG5922100.1"/>
    <property type="molecule type" value="Genomic_DNA"/>
</dbReference>
<feature type="transmembrane region" description="Helical" evidence="6">
    <location>
        <begin position="506"/>
        <end position="524"/>
    </location>
</feature>
<keyword evidence="5 6" id="KW-0472">Membrane</keyword>
<feature type="transmembrane region" description="Helical" evidence="6">
    <location>
        <begin position="184"/>
        <end position="207"/>
    </location>
</feature>
<dbReference type="OrthoDB" id="4540492at2759"/>
<dbReference type="PANTHER" id="PTHR48022:SF33">
    <property type="entry name" value="SUGAR PERMEASE, PUTATIVE (AFU_ORTHOLOGUE AFUA_6G12040)-RELATED"/>
    <property type="match status" value="1"/>
</dbReference>
<feature type="transmembrane region" description="Helical" evidence="6">
    <location>
        <begin position="340"/>
        <end position="360"/>
    </location>
</feature>
<evidence type="ECO:0000256" key="6">
    <source>
        <dbReference type="SAM" id="Phobius"/>
    </source>
</evidence>
<evidence type="ECO:0000256" key="2">
    <source>
        <dbReference type="ARBA" id="ARBA00010992"/>
    </source>
</evidence>
<dbReference type="InterPro" id="IPR005828">
    <property type="entry name" value="MFS_sugar_transport-like"/>
</dbReference>
<dbReference type="PROSITE" id="PS50850">
    <property type="entry name" value="MFS"/>
    <property type="match status" value="1"/>
</dbReference>
<keyword evidence="4 6" id="KW-1133">Transmembrane helix</keyword>
<evidence type="ECO:0000313" key="8">
    <source>
        <dbReference type="EMBL" id="KAG5922100.1"/>
    </source>
</evidence>
<feature type="transmembrane region" description="Helical" evidence="6">
    <location>
        <begin position="161"/>
        <end position="178"/>
    </location>
</feature>
<dbReference type="GO" id="GO:0016020">
    <property type="term" value="C:membrane"/>
    <property type="evidence" value="ECO:0007669"/>
    <property type="project" value="UniProtKB-SubCell"/>
</dbReference>
<evidence type="ECO:0000256" key="1">
    <source>
        <dbReference type="ARBA" id="ARBA00004141"/>
    </source>
</evidence>
<accession>A0A8K0J4G8</accession>
<comment type="similarity">
    <text evidence="2">Belongs to the major facilitator superfamily. Sugar transporter (TC 2.A.1.1) family.</text>
</comment>
<evidence type="ECO:0000313" key="9">
    <source>
        <dbReference type="Proteomes" id="UP000811619"/>
    </source>
</evidence>
<feature type="domain" description="Major facilitator superfamily (MFS) profile" evidence="7">
    <location>
        <begin position="79"/>
        <end position="530"/>
    </location>
</feature>
<keyword evidence="3 6" id="KW-0812">Transmembrane</keyword>
<feature type="transmembrane region" description="Helical" evidence="6">
    <location>
        <begin position="372"/>
        <end position="391"/>
    </location>
</feature>
<sequence length="556" mass="60678">MAFGFLGTMRQNHEDTKDSAAAVGEGLRDFRSSGKGDHALPLSPGTIFGGDELAENMMCREKSMSWGYLFKHYRHAMLWAALMATPFVFQGYATTLLSDLFSYGPFMSKFGRPLSGQTENAIPIPWQTGITIASACGRLMGLWMAPYVLRFVGYRTSSDAGLVLAFFSTVIGMFSLGAENPLAVFLVGQLCLAVPMGLLQGIILPYISDVTPLQLRAPASAVINLFPLAGQFVSAAVLRGAPLVGDPNWSIMYPFLVNLVWLLLLRHMICMAPESPVYLVQRGHDVQARLVLGRLHRCPDLAPDTALSVLKAVDAHEKRTSGETGLLRCFRGVHLRRTEIAVMVSITQQCVGMPLVSYPLQLLHQDGLSTPPALRITFGLLGLFSLSTLLAMPTMRFVGRRTLWLAGLALELTILVALGGLDLYESHGSEDVSVMIAYLTLFLGLVYHFTTGPVCYAIVAETPATRVKVETNALACAAHTLLSIVNVFLVPQLLASEPLGWNMGSRAALVWAGTTAACLAWAWFRLPETKDRSPTEMDLLFKEHKVAARQWPAATF</sequence>
<feature type="transmembrane region" description="Helical" evidence="6">
    <location>
        <begin position="436"/>
        <end position="459"/>
    </location>
</feature>
<proteinExistence type="inferred from homology"/>
<comment type="caution">
    <text evidence="8">The sequence shown here is derived from an EMBL/GenBank/DDBJ whole genome shotgun (WGS) entry which is preliminary data.</text>
</comment>
<dbReference type="InterPro" id="IPR050360">
    <property type="entry name" value="MFS_Sugar_Transporters"/>
</dbReference>
<keyword evidence="9" id="KW-1185">Reference proteome</keyword>
<gene>
    <name evidence="8" type="ORF">E4U42_005599</name>
</gene>
<dbReference type="Pfam" id="PF00083">
    <property type="entry name" value="Sugar_tr"/>
    <property type="match status" value="1"/>
</dbReference>
<evidence type="ECO:0000259" key="7">
    <source>
        <dbReference type="PROSITE" id="PS50850"/>
    </source>
</evidence>
<feature type="transmembrane region" description="Helical" evidence="6">
    <location>
        <begin position="250"/>
        <end position="269"/>
    </location>
</feature>
<dbReference type="SUPFAM" id="SSF103473">
    <property type="entry name" value="MFS general substrate transporter"/>
    <property type="match status" value="1"/>
</dbReference>
<feature type="transmembrane region" description="Helical" evidence="6">
    <location>
        <begin position="471"/>
        <end position="494"/>
    </location>
</feature>
<evidence type="ECO:0000256" key="5">
    <source>
        <dbReference type="ARBA" id="ARBA00023136"/>
    </source>
</evidence>
<dbReference type="AlphaFoldDB" id="A0A8K0J4G8"/>
<protein>
    <recommendedName>
        <fullName evidence="7">Major facilitator superfamily (MFS) profile domain-containing protein</fullName>
    </recommendedName>
</protein>
<dbReference type="PANTHER" id="PTHR48022">
    <property type="entry name" value="PLASTIDIC GLUCOSE TRANSPORTER 4"/>
    <property type="match status" value="1"/>
</dbReference>
<dbReference type="InterPro" id="IPR036259">
    <property type="entry name" value="MFS_trans_sf"/>
</dbReference>
<evidence type="ECO:0000256" key="3">
    <source>
        <dbReference type="ARBA" id="ARBA00022692"/>
    </source>
</evidence>
<dbReference type="GO" id="GO:0005351">
    <property type="term" value="F:carbohydrate:proton symporter activity"/>
    <property type="evidence" value="ECO:0007669"/>
    <property type="project" value="TreeGrafter"/>
</dbReference>
<comment type="subcellular location">
    <subcellularLocation>
        <location evidence="1">Membrane</location>
        <topology evidence="1">Multi-pass membrane protein</topology>
    </subcellularLocation>
</comment>
<organism evidence="8 9">
    <name type="scientific">Claviceps africana</name>
    <dbReference type="NCBI Taxonomy" id="83212"/>
    <lineage>
        <taxon>Eukaryota</taxon>
        <taxon>Fungi</taxon>
        <taxon>Dikarya</taxon>
        <taxon>Ascomycota</taxon>
        <taxon>Pezizomycotina</taxon>
        <taxon>Sordariomycetes</taxon>
        <taxon>Hypocreomycetidae</taxon>
        <taxon>Hypocreales</taxon>
        <taxon>Clavicipitaceae</taxon>
        <taxon>Claviceps</taxon>
    </lineage>
</organism>
<feature type="transmembrane region" description="Helical" evidence="6">
    <location>
        <begin position="403"/>
        <end position="424"/>
    </location>
</feature>
<reference evidence="8" key="1">
    <citation type="journal article" date="2020" name="bioRxiv">
        <title>Whole genome comparisons of ergot fungi reveals the divergence and evolution of species within the genus Claviceps are the result of varying mechanisms driving genome evolution and host range expansion.</title>
        <authorList>
            <person name="Wyka S.A."/>
            <person name="Mondo S.J."/>
            <person name="Liu M."/>
            <person name="Dettman J."/>
            <person name="Nalam V."/>
            <person name="Broders K.D."/>
        </authorList>
    </citation>
    <scope>NUCLEOTIDE SEQUENCE</scope>
    <source>
        <strain evidence="8">CCC 489</strain>
    </source>
</reference>
<evidence type="ECO:0000256" key="4">
    <source>
        <dbReference type="ARBA" id="ARBA00022989"/>
    </source>
</evidence>
<dbReference type="InterPro" id="IPR020846">
    <property type="entry name" value="MFS_dom"/>
</dbReference>
<dbReference type="Gene3D" id="1.20.1250.20">
    <property type="entry name" value="MFS general substrate transporter like domains"/>
    <property type="match status" value="1"/>
</dbReference>
<feature type="transmembrane region" description="Helical" evidence="6">
    <location>
        <begin position="78"/>
        <end position="104"/>
    </location>
</feature>